<dbReference type="GO" id="GO:0030288">
    <property type="term" value="C:outer membrane-bounded periplasmic space"/>
    <property type="evidence" value="ECO:0007669"/>
    <property type="project" value="UniProtKB-ARBA"/>
</dbReference>
<gene>
    <name evidence="5" type="ORF">GHK45_17035</name>
</gene>
<dbReference type="PANTHER" id="PTHR30290:SF38">
    <property type="entry name" value="D,D-DIPEPTIDE-BINDING PERIPLASMIC PROTEIN DDPA-RELATED"/>
    <property type="match status" value="1"/>
</dbReference>
<dbReference type="Gene3D" id="3.90.76.10">
    <property type="entry name" value="Dipeptide-binding Protein, Domain 1"/>
    <property type="match status" value="1"/>
</dbReference>
<dbReference type="GO" id="GO:0043190">
    <property type="term" value="C:ATP-binding cassette (ABC) transporter complex"/>
    <property type="evidence" value="ECO:0007669"/>
    <property type="project" value="InterPro"/>
</dbReference>
<feature type="domain" description="Solute-binding protein family 5" evidence="4">
    <location>
        <begin position="83"/>
        <end position="420"/>
    </location>
</feature>
<dbReference type="InterPro" id="IPR039424">
    <property type="entry name" value="SBP_5"/>
</dbReference>
<name>A0A6A7ZU27_RHIML</name>
<dbReference type="Pfam" id="PF00496">
    <property type="entry name" value="SBP_bac_5"/>
    <property type="match status" value="1"/>
</dbReference>
<accession>A0A6A7ZU27</accession>
<dbReference type="Gene3D" id="3.10.105.10">
    <property type="entry name" value="Dipeptide-binding Protein, Domain 3"/>
    <property type="match status" value="1"/>
</dbReference>
<evidence type="ECO:0000256" key="2">
    <source>
        <dbReference type="ARBA" id="ARBA00005695"/>
    </source>
</evidence>
<dbReference type="PANTHER" id="PTHR30290">
    <property type="entry name" value="PERIPLASMIC BINDING COMPONENT OF ABC TRANSPORTER"/>
    <property type="match status" value="1"/>
</dbReference>
<dbReference type="Gene3D" id="3.40.190.10">
    <property type="entry name" value="Periplasmic binding protein-like II"/>
    <property type="match status" value="1"/>
</dbReference>
<keyword evidence="3" id="KW-0732">Signal</keyword>
<dbReference type="InterPro" id="IPR000914">
    <property type="entry name" value="SBP_5_dom"/>
</dbReference>
<dbReference type="GO" id="GO:0015833">
    <property type="term" value="P:peptide transport"/>
    <property type="evidence" value="ECO:0007669"/>
    <property type="project" value="TreeGrafter"/>
</dbReference>
<comment type="subcellular location">
    <subcellularLocation>
        <location evidence="1">Periplasm</location>
    </subcellularLocation>
</comment>
<evidence type="ECO:0000259" key="4">
    <source>
        <dbReference type="Pfam" id="PF00496"/>
    </source>
</evidence>
<dbReference type="InterPro" id="IPR030678">
    <property type="entry name" value="Peptide/Ni-bd"/>
</dbReference>
<comment type="similarity">
    <text evidence="2">Belongs to the bacterial solute-binding protein 5 family.</text>
</comment>
<evidence type="ECO:0000313" key="5">
    <source>
        <dbReference type="EMBL" id="MQW05401.1"/>
    </source>
</evidence>
<proteinExistence type="inferred from homology"/>
<sequence length="513" mass="56206">MNHLDTITRRRLLQVSAAAATLSVLGTPSRADTPKRGGRMVLASREGSTTDSTDPGLLTNSYQWYLAYAYTSTLTEILPDGSVGPAVAEAWDSSDAKTWSFKLRKSVTFHSGKPMTSADVVASINHHRTKDSTSFVAPIAKQIVELKADGPHAVIMKLAQPNADFPASLNTVGFTIYPASGNGIDWQSRDGTGGYVLKEHEPGVRSFLTRNPNYWRDDRAFADEVEFLTIADATARINALVTGQVNAIDAVDLKTVSMLQRQSGITVEESAGPLHYSFPMRVDLDPFKDVNVRLAMKHAINRQEILDKILLGHGTIGNDTPIGPSYRYYDSSLPQNTYDPDKAKFHLKKAGMSSLDIDLSTSEAAFAGATDAAILFAEQARPASININVIREPDDGYWDNIWLKKPICAAYWGGYPTESEMLAIGYAPGAPWNDTFWSEPHFEKLRLEAAAELDASKRKAMYSELQKIIRDDGGALIFAFANSVTARNQSIGHGPVGSKAFDGSRIAERWWLV</sequence>
<comment type="caution">
    <text evidence="5">The sequence shown here is derived from an EMBL/GenBank/DDBJ whole genome shotgun (WGS) entry which is preliminary data.</text>
</comment>
<protein>
    <submittedName>
        <fullName evidence="5">Peptide ABC transporter substrate-binding protein</fullName>
    </submittedName>
</protein>
<dbReference type="AlphaFoldDB" id="A0A6A7ZU27"/>
<dbReference type="PROSITE" id="PS51318">
    <property type="entry name" value="TAT"/>
    <property type="match status" value="1"/>
</dbReference>
<dbReference type="EMBL" id="WISP01000129">
    <property type="protein sequence ID" value="MQW05401.1"/>
    <property type="molecule type" value="Genomic_DNA"/>
</dbReference>
<reference evidence="5" key="1">
    <citation type="journal article" date="2013" name="Genome Biol.">
        <title>Comparative genomics of the core and accessory genomes of 48 Sinorhizobium strains comprising five genospecies.</title>
        <authorList>
            <person name="Sugawara M."/>
            <person name="Epstein B."/>
            <person name="Badgley B.D."/>
            <person name="Unno T."/>
            <person name="Xu L."/>
            <person name="Reese J."/>
            <person name="Gyaneshwar P."/>
            <person name="Denny R."/>
            <person name="Mudge J."/>
            <person name="Bharti A.K."/>
            <person name="Farmer A.D."/>
            <person name="May G.D."/>
            <person name="Woodward J.E."/>
            <person name="Medigue C."/>
            <person name="Vallenet D."/>
            <person name="Lajus A."/>
            <person name="Rouy Z."/>
            <person name="Martinez-Vaz B."/>
            <person name="Tiffin P."/>
            <person name="Young N.D."/>
            <person name="Sadowsky M.J."/>
        </authorList>
    </citation>
    <scope>NUCLEOTIDE SEQUENCE</scope>
    <source>
        <strain evidence="5">M30</strain>
    </source>
</reference>
<dbReference type="InterPro" id="IPR006311">
    <property type="entry name" value="TAT_signal"/>
</dbReference>
<evidence type="ECO:0000256" key="3">
    <source>
        <dbReference type="ARBA" id="ARBA00022729"/>
    </source>
</evidence>
<dbReference type="PIRSF" id="PIRSF002741">
    <property type="entry name" value="MppA"/>
    <property type="match status" value="1"/>
</dbReference>
<dbReference type="CDD" id="cd08503">
    <property type="entry name" value="PBP2_NikA_DppA_OppA_like_17"/>
    <property type="match status" value="1"/>
</dbReference>
<evidence type="ECO:0000256" key="1">
    <source>
        <dbReference type="ARBA" id="ARBA00004418"/>
    </source>
</evidence>
<dbReference type="GO" id="GO:1904680">
    <property type="term" value="F:peptide transmembrane transporter activity"/>
    <property type="evidence" value="ECO:0007669"/>
    <property type="project" value="TreeGrafter"/>
</dbReference>
<organism evidence="5">
    <name type="scientific">Rhizobium meliloti</name>
    <name type="common">Ensifer meliloti</name>
    <name type="synonym">Sinorhizobium meliloti</name>
    <dbReference type="NCBI Taxonomy" id="382"/>
    <lineage>
        <taxon>Bacteria</taxon>
        <taxon>Pseudomonadati</taxon>
        <taxon>Pseudomonadota</taxon>
        <taxon>Alphaproteobacteria</taxon>
        <taxon>Hyphomicrobiales</taxon>
        <taxon>Rhizobiaceae</taxon>
        <taxon>Sinorhizobium/Ensifer group</taxon>
        <taxon>Sinorhizobium</taxon>
    </lineage>
</organism>
<dbReference type="SUPFAM" id="SSF53850">
    <property type="entry name" value="Periplasmic binding protein-like II"/>
    <property type="match status" value="1"/>
</dbReference>